<reference evidence="15" key="1">
    <citation type="journal article" date="2020" name="mSystems">
        <title>Genome- and Community-Level Interaction Insights into Carbon Utilization and Element Cycling Functions of Hydrothermarchaeota in Hydrothermal Sediment.</title>
        <authorList>
            <person name="Zhou Z."/>
            <person name="Liu Y."/>
            <person name="Xu W."/>
            <person name="Pan J."/>
            <person name="Luo Z.H."/>
            <person name="Li M."/>
        </authorList>
    </citation>
    <scope>NUCLEOTIDE SEQUENCE [LARGE SCALE GENOMIC DNA]</scope>
    <source>
        <strain evidence="15">HyVt-45</strain>
    </source>
</reference>
<keyword evidence="4 11" id="KW-0001">2Fe-2S</keyword>
<dbReference type="InterPro" id="IPR012165">
    <property type="entry name" value="Cyt_c3_hydrogenase_gsu"/>
</dbReference>
<comment type="cofactor">
    <cofactor evidence="13">
        <name>[2Fe-2S] cluster</name>
        <dbReference type="ChEBI" id="CHEBI:190135"/>
    </cofactor>
    <text evidence="13">Binds 1 [2Fe-2S] cluster per subunit.</text>
</comment>
<gene>
    <name evidence="11" type="primary">pyrK</name>
    <name evidence="15" type="ORF">ENJ03_03010</name>
</gene>
<dbReference type="SUPFAM" id="SSF63380">
    <property type="entry name" value="Riboflavin synthase domain-like"/>
    <property type="match status" value="1"/>
</dbReference>
<dbReference type="InterPro" id="IPR023455">
    <property type="entry name" value="Dihydroorotate_DHASE_ETsu"/>
</dbReference>
<dbReference type="InterPro" id="IPR050353">
    <property type="entry name" value="PyrK_electron_transfer"/>
</dbReference>
<dbReference type="PIRSF" id="PIRSF006816">
    <property type="entry name" value="Cyc3_hyd_g"/>
    <property type="match status" value="1"/>
</dbReference>
<dbReference type="GO" id="GO:0046872">
    <property type="term" value="F:metal ion binding"/>
    <property type="evidence" value="ECO:0007669"/>
    <property type="project" value="UniProtKB-KW"/>
</dbReference>
<keyword evidence="9 11" id="KW-0408">Iron</keyword>
<feature type="binding site" evidence="11 13">
    <location>
        <position position="255"/>
    </location>
    <ligand>
        <name>[2Fe-2S] cluster</name>
        <dbReference type="ChEBI" id="CHEBI:190135"/>
    </ligand>
</feature>
<keyword evidence="6 11" id="KW-0274">FAD</keyword>
<dbReference type="UniPathway" id="UPA00070">
    <property type="reaction ID" value="UER00945"/>
</dbReference>
<comment type="cofactor">
    <cofactor evidence="11 12">
        <name>FAD</name>
        <dbReference type="ChEBI" id="CHEBI:57692"/>
    </cofactor>
    <text evidence="11 12">Binds 1 FAD per subunit.</text>
</comment>
<keyword evidence="8 11" id="KW-0249">Electron transport</keyword>
<dbReference type="GO" id="GO:0009055">
    <property type="term" value="F:electron transfer activity"/>
    <property type="evidence" value="ECO:0007669"/>
    <property type="project" value="UniProtKB-UniRule"/>
</dbReference>
<keyword evidence="3 11" id="KW-0285">Flavoprotein</keyword>
<comment type="pathway">
    <text evidence="11">Pyrimidine metabolism; UMP biosynthesis via de novo pathway; orotate from (S)-dihydroorotate (NAD(+) route): step 1/1.</text>
</comment>
<dbReference type="Gene3D" id="3.40.50.80">
    <property type="entry name" value="Nucleotide-binding domain of ferredoxin-NADP reductase (FNR) module"/>
    <property type="match status" value="1"/>
</dbReference>
<evidence type="ECO:0000256" key="3">
    <source>
        <dbReference type="ARBA" id="ARBA00022630"/>
    </source>
</evidence>
<dbReference type="InterPro" id="IPR037117">
    <property type="entry name" value="Dihydroorotate_DH_ele_sf"/>
</dbReference>
<dbReference type="GO" id="GO:0050660">
    <property type="term" value="F:flavin adenine dinucleotide binding"/>
    <property type="evidence" value="ECO:0007669"/>
    <property type="project" value="InterPro"/>
</dbReference>
<dbReference type="InterPro" id="IPR019480">
    <property type="entry name" value="Dihydroorotate_DH_Fe-S-bd"/>
</dbReference>
<accession>A0A7V1I471</accession>
<comment type="caution">
    <text evidence="15">The sequence shown here is derived from an EMBL/GenBank/DDBJ whole genome shotgun (WGS) entry which is preliminary data.</text>
</comment>
<dbReference type="InterPro" id="IPR017938">
    <property type="entry name" value="Riboflavin_synthase-like_b-brl"/>
</dbReference>
<dbReference type="Pfam" id="PF10418">
    <property type="entry name" value="DHODB_Fe-S_bind"/>
    <property type="match status" value="1"/>
</dbReference>
<dbReference type="CDD" id="cd06218">
    <property type="entry name" value="DHOD_e_trans"/>
    <property type="match status" value="1"/>
</dbReference>
<keyword evidence="7 11" id="KW-0665">Pyrimidine biosynthesis</keyword>
<evidence type="ECO:0000259" key="14">
    <source>
        <dbReference type="PROSITE" id="PS51384"/>
    </source>
</evidence>
<proteinExistence type="inferred from homology"/>
<evidence type="ECO:0000256" key="9">
    <source>
        <dbReference type="ARBA" id="ARBA00023004"/>
    </source>
</evidence>
<evidence type="ECO:0000256" key="1">
    <source>
        <dbReference type="ARBA" id="ARBA00006422"/>
    </source>
</evidence>
<dbReference type="Gene3D" id="2.40.30.10">
    <property type="entry name" value="Translation factors"/>
    <property type="match status" value="1"/>
</dbReference>
<feature type="domain" description="FAD-binding FR-type" evidence="14">
    <location>
        <begin position="2"/>
        <end position="102"/>
    </location>
</feature>
<dbReference type="GO" id="GO:0016491">
    <property type="term" value="F:oxidoreductase activity"/>
    <property type="evidence" value="ECO:0007669"/>
    <property type="project" value="InterPro"/>
</dbReference>
<dbReference type="InterPro" id="IPR017927">
    <property type="entry name" value="FAD-bd_FR_type"/>
</dbReference>
<evidence type="ECO:0000256" key="11">
    <source>
        <dbReference type="HAMAP-Rule" id="MF_01211"/>
    </source>
</evidence>
<evidence type="ECO:0000256" key="12">
    <source>
        <dbReference type="PIRSR" id="PIRSR006816-1"/>
    </source>
</evidence>
<dbReference type="PANTHER" id="PTHR43513">
    <property type="entry name" value="DIHYDROOROTATE DEHYDROGENASE B (NAD(+)), ELECTRON TRANSFER SUBUNIT"/>
    <property type="match status" value="1"/>
</dbReference>
<organism evidence="15">
    <name type="scientific">Desulfofervidus auxilii</name>
    <dbReference type="NCBI Taxonomy" id="1621989"/>
    <lineage>
        <taxon>Bacteria</taxon>
        <taxon>Pseudomonadati</taxon>
        <taxon>Thermodesulfobacteriota</taxon>
        <taxon>Candidatus Desulfofervidia</taxon>
        <taxon>Candidatus Desulfofervidales</taxon>
        <taxon>Candidatus Desulfofervidaceae</taxon>
        <taxon>Candidatus Desulfofervidus</taxon>
    </lineage>
</organism>
<feature type="binding site" evidence="11 12">
    <location>
        <begin position="77"/>
        <end position="78"/>
    </location>
    <ligand>
        <name>FAD</name>
        <dbReference type="ChEBI" id="CHEBI:57692"/>
    </ligand>
</feature>
<dbReference type="GO" id="GO:0044205">
    <property type="term" value="P:'de novo' UMP biosynthetic process"/>
    <property type="evidence" value="ECO:0007669"/>
    <property type="project" value="UniProtKB-UniRule"/>
</dbReference>
<evidence type="ECO:0000256" key="10">
    <source>
        <dbReference type="ARBA" id="ARBA00023014"/>
    </source>
</evidence>
<dbReference type="PANTHER" id="PTHR43513:SF3">
    <property type="entry name" value="DIHYDROOROTATE DEHYDROGENASE B (NAD(+)), ELECTRON TRANSFER SUBUNIT-RELATED"/>
    <property type="match status" value="1"/>
</dbReference>
<dbReference type="InterPro" id="IPR039261">
    <property type="entry name" value="FNR_nucleotide-bd"/>
</dbReference>
<dbReference type="AlphaFoldDB" id="A0A7V1I471"/>
<keyword evidence="5 11" id="KW-0479">Metal-binding</keyword>
<feature type="binding site" evidence="11 12">
    <location>
        <begin position="53"/>
        <end position="56"/>
    </location>
    <ligand>
        <name>FAD</name>
        <dbReference type="ChEBI" id="CHEBI:57692"/>
    </ligand>
</feature>
<dbReference type="PROSITE" id="PS51384">
    <property type="entry name" value="FAD_FR"/>
    <property type="match status" value="1"/>
</dbReference>
<keyword evidence="10 11" id="KW-0411">Iron-sulfur</keyword>
<keyword evidence="2 11" id="KW-0813">Transport</keyword>
<feature type="binding site" evidence="11 13">
    <location>
        <position position="233"/>
    </location>
    <ligand>
        <name>[2Fe-2S] cluster</name>
        <dbReference type="ChEBI" id="CHEBI:190135"/>
    </ligand>
</feature>
<evidence type="ECO:0000256" key="2">
    <source>
        <dbReference type="ARBA" id="ARBA00022448"/>
    </source>
</evidence>
<comment type="cofactor">
    <cofactor evidence="11">
        <name>[2Fe-2S] cluster</name>
        <dbReference type="ChEBI" id="CHEBI:190135"/>
    </cofactor>
    <text evidence="11">Binds 1 [2Fe-2S] cluster per subunit.</text>
</comment>
<evidence type="ECO:0000256" key="4">
    <source>
        <dbReference type="ARBA" id="ARBA00022714"/>
    </source>
</evidence>
<evidence type="ECO:0000256" key="5">
    <source>
        <dbReference type="ARBA" id="ARBA00022723"/>
    </source>
</evidence>
<dbReference type="SUPFAM" id="SSF52343">
    <property type="entry name" value="Ferredoxin reductase-like, C-terminal NADP-linked domain"/>
    <property type="match status" value="1"/>
</dbReference>
<evidence type="ECO:0000256" key="8">
    <source>
        <dbReference type="ARBA" id="ARBA00022982"/>
    </source>
</evidence>
<protein>
    <recommendedName>
        <fullName evidence="11">Dihydroorotate dehydrogenase B (NAD(+)), electron transfer subunit</fullName>
    </recommendedName>
    <alternativeName>
        <fullName evidence="11">Dihydroorotate oxidase B, electron transfer subunit</fullName>
    </alternativeName>
</protein>
<comment type="similarity">
    <text evidence="1 11">Belongs to the PyrK family.</text>
</comment>
<evidence type="ECO:0000256" key="13">
    <source>
        <dbReference type="PIRSR" id="PIRSR006816-2"/>
    </source>
</evidence>
<comment type="subunit">
    <text evidence="11">Heterotetramer of 2 PyrK and 2 PyrD type B subunits.</text>
</comment>
<feature type="binding site" evidence="11 13">
    <location>
        <position position="225"/>
    </location>
    <ligand>
        <name>[2Fe-2S] cluster</name>
        <dbReference type="ChEBI" id="CHEBI:190135"/>
    </ligand>
</feature>
<dbReference type="HAMAP" id="MF_01211">
    <property type="entry name" value="DHODB_Fe_S_bind"/>
    <property type="match status" value="1"/>
</dbReference>
<evidence type="ECO:0000256" key="6">
    <source>
        <dbReference type="ARBA" id="ARBA00022827"/>
    </source>
</evidence>
<sequence length="270" mass="30034">MILNIKVKILSRKEVAPNIYLMKLKAPEIVQDTLPGQFIYIKCSKDNYPLLRRPLSIHRIDKEKEEIYILFQVAGEGTKLLSQRVVGDDLDIMGPIGNGFNIYPESKKIIIVGGGIGVAPLLALCEESIRQGKEVRVLIGALKKELVLGEESFKILGAKVDVATNDGSYKYKGLVTDLLEKIIKEGWLPDQIFACGPKLKLKKIVKISLNAHINCQISLEERMACGIGACLGCVCKIKTKDKKGDKVKYEYKRVCVDGPIFEGSEVVWDD</sequence>
<dbReference type="Proteomes" id="UP000886268">
    <property type="component" value="Unassembled WGS sequence"/>
</dbReference>
<evidence type="ECO:0000313" key="15">
    <source>
        <dbReference type="EMBL" id="HEB74171.1"/>
    </source>
</evidence>
<feature type="binding site" evidence="11 13">
    <location>
        <position position="230"/>
    </location>
    <ligand>
        <name>[2Fe-2S] cluster</name>
        <dbReference type="ChEBI" id="CHEBI:190135"/>
    </ligand>
</feature>
<comment type="function">
    <text evidence="11">Responsible for channeling the electrons from the oxidation of dihydroorotate from the FMN redox center in the PyrD type B subunit to the ultimate electron acceptor NAD(+).</text>
</comment>
<dbReference type="Gene3D" id="2.10.240.10">
    <property type="entry name" value="Dihydroorotate dehydrogenase, electron transfer subunit"/>
    <property type="match status" value="1"/>
</dbReference>
<feature type="binding site" evidence="11 12">
    <location>
        <begin position="70"/>
        <end position="72"/>
    </location>
    <ligand>
        <name>FAD</name>
        <dbReference type="ChEBI" id="CHEBI:57692"/>
    </ligand>
</feature>
<dbReference type="GO" id="GO:0051537">
    <property type="term" value="F:2 iron, 2 sulfur cluster binding"/>
    <property type="evidence" value="ECO:0007669"/>
    <property type="project" value="UniProtKB-KW"/>
</dbReference>
<dbReference type="EMBL" id="DRKW01000173">
    <property type="protein sequence ID" value="HEB74171.1"/>
    <property type="molecule type" value="Genomic_DNA"/>
</dbReference>
<evidence type="ECO:0000256" key="7">
    <source>
        <dbReference type="ARBA" id="ARBA00022975"/>
    </source>
</evidence>
<name>A0A7V1I471_DESA2</name>